<keyword evidence="3" id="KW-1185">Reference proteome</keyword>
<feature type="transmembrane region" description="Helical" evidence="2">
    <location>
        <begin position="104"/>
        <end position="120"/>
    </location>
</feature>
<evidence type="ECO:0000256" key="1">
    <source>
        <dbReference type="SAM" id="MobiDB-lite"/>
    </source>
</evidence>
<reference evidence="4" key="1">
    <citation type="submission" date="2016-11" db="UniProtKB">
        <authorList>
            <consortium name="WormBaseParasite"/>
        </authorList>
    </citation>
    <scope>IDENTIFICATION</scope>
</reference>
<dbReference type="AlphaFoldDB" id="A0A1I7W9N7"/>
<feature type="transmembrane region" description="Helical" evidence="2">
    <location>
        <begin position="140"/>
        <end position="165"/>
    </location>
</feature>
<sequence>MLMFSFIFHYRNGYENKKKGTTRRTDGGLLSNYGKERKVEFNGSKSKSHKNGILKPSPSTNTLNRIERDGIVLWRRPFTTTYYAIMEIFHLLIEFLTSLLNHKLVLFTLSLISAGFYYAYITPGDHQQHIAYVEKTLTWWGWWVFLGVLSSIGLGSGLHTFLIYLGPHIAAVTLAAYECDSLNFPEPPYPERLKIITIWIYNAYVGCVNADCFGF</sequence>
<keyword evidence="2" id="KW-0472">Membrane</keyword>
<evidence type="ECO:0000313" key="3">
    <source>
        <dbReference type="Proteomes" id="UP000095283"/>
    </source>
</evidence>
<proteinExistence type="predicted"/>
<keyword evidence="2" id="KW-1133">Transmembrane helix</keyword>
<dbReference type="Proteomes" id="UP000095283">
    <property type="component" value="Unplaced"/>
</dbReference>
<accession>A0A1I7W9N7</accession>
<dbReference type="WBParaSite" id="Hba_01368">
    <property type="protein sequence ID" value="Hba_01368"/>
    <property type="gene ID" value="Hba_01368"/>
</dbReference>
<feature type="region of interest" description="Disordered" evidence="1">
    <location>
        <begin position="41"/>
        <end position="61"/>
    </location>
</feature>
<organism evidence="3 4">
    <name type="scientific">Heterorhabditis bacteriophora</name>
    <name type="common">Entomopathogenic nematode worm</name>
    <dbReference type="NCBI Taxonomy" id="37862"/>
    <lineage>
        <taxon>Eukaryota</taxon>
        <taxon>Metazoa</taxon>
        <taxon>Ecdysozoa</taxon>
        <taxon>Nematoda</taxon>
        <taxon>Chromadorea</taxon>
        <taxon>Rhabditida</taxon>
        <taxon>Rhabditina</taxon>
        <taxon>Rhabditomorpha</taxon>
        <taxon>Strongyloidea</taxon>
        <taxon>Heterorhabditidae</taxon>
        <taxon>Heterorhabditis</taxon>
    </lineage>
</organism>
<evidence type="ECO:0000256" key="2">
    <source>
        <dbReference type="SAM" id="Phobius"/>
    </source>
</evidence>
<name>A0A1I7W9N7_HETBA</name>
<protein>
    <submittedName>
        <fullName evidence="4">Uncharacterized protein</fullName>
    </submittedName>
</protein>
<keyword evidence="2" id="KW-0812">Transmembrane</keyword>
<evidence type="ECO:0000313" key="4">
    <source>
        <dbReference type="WBParaSite" id="Hba_01368"/>
    </source>
</evidence>